<evidence type="ECO:0000256" key="14">
    <source>
        <dbReference type="RuleBase" id="RU000461"/>
    </source>
</evidence>
<dbReference type="PANTHER" id="PTHR24292">
    <property type="entry name" value="CYTOCHROME P450"/>
    <property type="match status" value="1"/>
</dbReference>
<evidence type="ECO:0008006" key="17">
    <source>
        <dbReference type="Google" id="ProtNLM"/>
    </source>
</evidence>
<evidence type="ECO:0000256" key="12">
    <source>
        <dbReference type="ARBA" id="ARBA00023136"/>
    </source>
</evidence>
<evidence type="ECO:0000313" key="15">
    <source>
        <dbReference type="EMBL" id="CAB3365183.1"/>
    </source>
</evidence>
<evidence type="ECO:0000256" key="5">
    <source>
        <dbReference type="ARBA" id="ARBA00022617"/>
    </source>
</evidence>
<dbReference type="InterPro" id="IPR050476">
    <property type="entry name" value="Insect_CytP450_Detox"/>
</dbReference>
<keyword evidence="9 14" id="KW-0560">Oxidoreductase</keyword>
<keyword evidence="6 13" id="KW-0479">Metal-binding</keyword>
<evidence type="ECO:0000256" key="8">
    <source>
        <dbReference type="ARBA" id="ARBA00022848"/>
    </source>
</evidence>
<dbReference type="PANTHER" id="PTHR24292:SF54">
    <property type="entry name" value="CYP9F3-RELATED"/>
    <property type="match status" value="1"/>
</dbReference>
<dbReference type="OrthoDB" id="2789670at2759"/>
<dbReference type="Gene3D" id="1.10.630.10">
    <property type="entry name" value="Cytochrome P450"/>
    <property type="match status" value="1"/>
</dbReference>
<evidence type="ECO:0000313" key="16">
    <source>
        <dbReference type="Proteomes" id="UP000494165"/>
    </source>
</evidence>
<dbReference type="EMBL" id="CADEPI010000019">
    <property type="protein sequence ID" value="CAB3365183.1"/>
    <property type="molecule type" value="Genomic_DNA"/>
</dbReference>
<organism evidence="15 16">
    <name type="scientific">Cloeon dipterum</name>
    <dbReference type="NCBI Taxonomy" id="197152"/>
    <lineage>
        <taxon>Eukaryota</taxon>
        <taxon>Metazoa</taxon>
        <taxon>Ecdysozoa</taxon>
        <taxon>Arthropoda</taxon>
        <taxon>Hexapoda</taxon>
        <taxon>Insecta</taxon>
        <taxon>Pterygota</taxon>
        <taxon>Palaeoptera</taxon>
        <taxon>Ephemeroptera</taxon>
        <taxon>Pisciforma</taxon>
        <taxon>Baetidae</taxon>
        <taxon>Cloeon</taxon>
    </lineage>
</organism>
<keyword evidence="16" id="KW-1185">Reference proteome</keyword>
<keyword evidence="7" id="KW-0256">Endoplasmic reticulum</keyword>
<dbReference type="InterPro" id="IPR036396">
    <property type="entry name" value="Cyt_P450_sf"/>
</dbReference>
<dbReference type="FunFam" id="1.10.630.10:FF:000042">
    <property type="entry name" value="Cytochrome P450"/>
    <property type="match status" value="1"/>
</dbReference>
<keyword evidence="12" id="KW-0472">Membrane</keyword>
<dbReference type="GO" id="GO:0004497">
    <property type="term" value="F:monooxygenase activity"/>
    <property type="evidence" value="ECO:0007669"/>
    <property type="project" value="UniProtKB-KW"/>
</dbReference>
<proteinExistence type="inferred from homology"/>
<reference evidence="15 16" key="1">
    <citation type="submission" date="2020-04" db="EMBL/GenBank/DDBJ databases">
        <authorList>
            <person name="Alioto T."/>
            <person name="Alioto T."/>
            <person name="Gomez Garrido J."/>
        </authorList>
    </citation>
    <scope>NUCLEOTIDE SEQUENCE [LARGE SCALE GENOMIC DNA]</scope>
</reference>
<dbReference type="PRINTS" id="PR00385">
    <property type="entry name" value="P450"/>
</dbReference>
<dbReference type="GO" id="GO:0020037">
    <property type="term" value="F:heme binding"/>
    <property type="evidence" value="ECO:0007669"/>
    <property type="project" value="InterPro"/>
</dbReference>
<protein>
    <recommendedName>
        <fullName evidence="17">Cytochrome P450</fullName>
    </recommendedName>
</protein>
<evidence type="ECO:0000256" key="7">
    <source>
        <dbReference type="ARBA" id="ARBA00022824"/>
    </source>
</evidence>
<comment type="subcellular location">
    <subcellularLocation>
        <location evidence="3">Endoplasmic reticulum membrane</location>
        <topology evidence="3">Peripheral membrane protein</topology>
    </subcellularLocation>
    <subcellularLocation>
        <location evidence="2">Microsome membrane</location>
        <topology evidence="2">Peripheral membrane protein</topology>
    </subcellularLocation>
</comment>
<dbReference type="PROSITE" id="PS00086">
    <property type="entry name" value="CYTOCHROME_P450"/>
    <property type="match status" value="1"/>
</dbReference>
<dbReference type="PRINTS" id="PR00463">
    <property type="entry name" value="EP450I"/>
</dbReference>
<evidence type="ECO:0000256" key="6">
    <source>
        <dbReference type="ARBA" id="ARBA00022723"/>
    </source>
</evidence>
<name>A0A8S1C7B9_9INSE</name>
<evidence type="ECO:0000256" key="13">
    <source>
        <dbReference type="PIRSR" id="PIRSR602401-1"/>
    </source>
</evidence>
<comment type="cofactor">
    <cofactor evidence="1 13">
        <name>heme</name>
        <dbReference type="ChEBI" id="CHEBI:30413"/>
    </cofactor>
</comment>
<gene>
    <name evidence="15" type="ORF">CLODIP_2_CD06666</name>
</gene>
<feature type="binding site" description="axial binding residue" evidence="13">
    <location>
        <position position="464"/>
    </location>
    <ligand>
        <name>heme</name>
        <dbReference type="ChEBI" id="CHEBI:30413"/>
    </ligand>
    <ligandPart>
        <name>Fe</name>
        <dbReference type="ChEBI" id="CHEBI:18248"/>
    </ligandPart>
</feature>
<keyword evidence="10 13" id="KW-0408">Iron</keyword>
<dbReference type="InterPro" id="IPR002401">
    <property type="entry name" value="Cyt_P450_E_grp-I"/>
</dbReference>
<sequence length="520" mass="60178">MLLALQVTVALFAVAAFLLYRYFTEHFDYWREKGVNFVKPIPVFGSLKEVLFIKEHLAEFFERIYKEHKDERYIGYFMGRKPALIISDPEIIKHVLVKDFSHFVNHGFEIHEEADPLQAKNLFMLEGQKWRNMRAKLVPTFTSGKMKGMLPLMMEVAGEFDSKLTELAEAGEQFEMRSQISCFFTDIVGSCIFGIKCNSLKDPNVEFRRVSRRLVELDFFGALKTLIQFFLPELALKLKLSFMDKEATNFFRRLVREVMELRKTSGTTRKDFMQLLIELKEKGHVAMDESDLHEVSEEVLTTADDSFSLTQDDLTAQATVFFLAGFDTSSSVSSYVCMELALNPDVQKKLQEHVDEVLSRHDNKITYEALKDMKYLECIIHETMRLHPAVANHIRKCNKTYKLPGTDLEIDPGVLINIPISAMHKDPKYFEEPEKFNPDRFLDETLVQRNQFVFTPFGMGPRQCIGNRFATLQSKVGLLTVVRKFNLEMGSKTKLPLKLDKRQFIATVEGGCWLKMTRRI</sequence>
<evidence type="ECO:0000256" key="3">
    <source>
        <dbReference type="ARBA" id="ARBA00004406"/>
    </source>
</evidence>
<dbReference type="Pfam" id="PF00067">
    <property type="entry name" value="p450"/>
    <property type="match status" value="1"/>
</dbReference>
<dbReference type="Proteomes" id="UP000494165">
    <property type="component" value="Unassembled WGS sequence"/>
</dbReference>
<dbReference type="AlphaFoldDB" id="A0A8S1C7B9"/>
<dbReference type="CDD" id="cd11056">
    <property type="entry name" value="CYP6-like"/>
    <property type="match status" value="1"/>
</dbReference>
<dbReference type="GO" id="GO:0005506">
    <property type="term" value="F:iron ion binding"/>
    <property type="evidence" value="ECO:0007669"/>
    <property type="project" value="InterPro"/>
</dbReference>
<evidence type="ECO:0000256" key="11">
    <source>
        <dbReference type="ARBA" id="ARBA00023033"/>
    </source>
</evidence>
<keyword evidence="8" id="KW-0492">Microsome</keyword>
<evidence type="ECO:0000256" key="2">
    <source>
        <dbReference type="ARBA" id="ARBA00004174"/>
    </source>
</evidence>
<dbReference type="SUPFAM" id="SSF48264">
    <property type="entry name" value="Cytochrome P450"/>
    <property type="match status" value="1"/>
</dbReference>
<evidence type="ECO:0000256" key="10">
    <source>
        <dbReference type="ARBA" id="ARBA00023004"/>
    </source>
</evidence>
<evidence type="ECO:0000256" key="9">
    <source>
        <dbReference type="ARBA" id="ARBA00023002"/>
    </source>
</evidence>
<keyword evidence="5 13" id="KW-0349">Heme</keyword>
<dbReference type="GO" id="GO:0005789">
    <property type="term" value="C:endoplasmic reticulum membrane"/>
    <property type="evidence" value="ECO:0007669"/>
    <property type="project" value="UniProtKB-SubCell"/>
</dbReference>
<comment type="similarity">
    <text evidence="4 14">Belongs to the cytochrome P450 family.</text>
</comment>
<dbReference type="InterPro" id="IPR017972">
    <property type="entry name" value="Cyt_P450_CS"/>
</dbReference>
<evidence type="ECO:0000256" key="4">
    <source>
        <dbReference type="ARBA" id="ARBA00010617"/>
    </source>
</evidence>
<evidence type="ECO:0000256" key="1">
    <source>
        <dbReference type="ARBA" id="ARBA00001971"/>
    </source>
</evidence>
<dbReference type="GO" id="GO:0016705">
    <property type="term" value="F:oxidoreductase activity, acting on paired donors, with incorporation or reduction of molecular oxygen"/>
    <property type="evidence" value="ECO:0007669"/>
    <property type="project" value="InterPro"/>
</dbReference>
<dbReference type="InterPro" id="IPR001128">
    <property type="entry name" value="Cyt_P450"/>
</dbReference>
<accession>A0A8S1C7B9</accession>
<keyword evidence="11 14" id="KW-0503">Monooxygenase</keyword>
<comment type="caution">
    <text evidence="15">The sequence shown here is derived from an EMBL/GenBank/DDBJ whole genome shotgun (WGS) entry which is preliminary data.</text>
</comment>